<gene>
    <name evidence="1" type="ORF">PROAA_210015</name>
</gene>
<evidence type="ECO:0000313" key="2">
    <source>
        <dbReference type="Proteomes" id="UP000199600"/>
    </source>
</evidence>
<keyword evidence="2" id="KW-1185">Reference proteome</keyword>
<sequence>MTDILVDSGSSEADTLSQANMRTLCAWLDAPPLPNASDELTPLLGHLEFLRTSQESPQHCASALGRLYTRSISVCTALLPLLTDVDLPVPLPRKTRQLAHSLQELLQTLAEDLLTTLGRNGNQQNSERSQEQNLTLWRCLNALSKHLLISNLAASPAVNGIWRQLHQIYETVRRQGLEGNVPEEASSSLQNIYFSAILLGCAQPASFTSSEINFIVACAENSVDLIEPTGDAATRTPATFWIDPSRDATALACSRKLPPPDTHVHYFSCDRLASKLKNQLDMLENGASPQQINLPDFAGTPGGRGVLRRLITYWCEPGKRRFPRRRQNYRAALCSGLHSVWHIFQDGDAAAVETSSWMITNESPDGYALMHVSGKTGGISVGDITAIRTESGANWQICMVRWALSENQEHLELGLQILATRAVPAHLARPSETGTTVRLPVLILPEIRALHSTEMLVIPTGTLENQPLKLVLVLEKENLEVREVKSTHLDEQNSHIEIFSIEPDTLPS</sequence>
<organism evidence="1 2">
    <name type="scientific">Candidatus Propionivibrio aalborgensis</name>
    <dbReference type="NCBI Taxonomy" id="1860101"/>
    <lineage>
        <taxon>Bacteria</taxon>
        <taxon>Pseudomonadati</taxon>
        <taxon>Pseudomonadota</taxon>
        <taxon>Betaproteobacteria</taxon>
        <taxon>Rhodocyclales</taxon>
        <taxon>Rhodocyclaceae</taxon>
        <taxon>Propionivibrio</taxon>
    </lineage>
</organism>
<proteinExistence type="predicted"/>
<name>A0A1A8XT39_9RHOO</name>
<evidence type="ECO:0008006" key="3">
    <source>
        <dbReference type="Google" id="ProtNLM"/>
    </source>
</evidence>
<dbReference type="Proteomes" id="UP000199600">
    <property type="component" value="Unassembled WGS sequence"/>
</dbReference>
<dbReference type="AlphaFoldDB" id="A0A1A8XT39"/>
<evidence type="ECO:0000313" key="1">
    <source>
        <dbReference type="EMBL" id="SBT07108.1"/>
    </source>
</evidence>
<dbReference type="EMBL" id="FLQY01000124">
    <property type="protein sequence ID" value="SBT07108.1"/>
    <property type="molecule type" value="Genomic_DNA"/>
</dbReference>
<protein>
    <recommendedName>
        <fullName evidence="3">GTPase</fullName>
    </recommendedName>
</protein>
<reference evidence="1 2" key="1">
    <citation type="submission" date="2016-06" db="EMBL/GenBank/DDBJ databases">
        <authorList>
            <person name="Kjaerup R.B."/>
            <person name="Dalgaard T.S."/>
            <person name="Juul-Madsen H.R."/>
        </authorList>
    </citation>
    <scope>NUCLEOTIDE SEQUENCE [LARGE SCALE GENOMIC DNA]</scope>
    <source>
        <strain evidence="1">2</strain>
    </source>
</reference>
<accession>A0A1A8XT39</accession>